<dbReference type="Gene3D" id="3.40.50.10400">
    <property type="entry name" value="Hypothetical protein PA1492"/>
    <property type="match status" value="1"/>
</dbReference>
<dbReference type="Pfam" id="PF24963">
    <property type="entry name" value="DUF7768"/>
    <property type="match status" value="1"/>
</dbReference>
<dbReference type="Proteomes" id="UP000294398">
    <property type="component" value="Chromosome"/>
</dbReference>
<feature type="domain" description="DUF7768" evidence="1">
    <location>
        <begin position="2"/>
        <end position="98"/>
    </location>
</feature>
<evidence type="ECO:0000313" key="2">
    <source>
        <dbReference type="EMBL" id="VCV21144.1"/>
    </source>
</evidence>
<reference evidence="2 3" key="1">
    <citation type="submission" date="2018-09" db="EMBL/GenBank/DDBJ databases">
        <authorList>
            <person name="Petit M.-A."/>
            <person name="Lossouarn J."/>
        </authorList>
    </citation>
    <scope>NUCLEOTIDE SEQUENCE [LARGE SCALE GENOMIC DNA]</scope>
    <source>
        <strain evidence="2 3">L1-82</strain>
    </source>
</reference>
<keyword evidence="3" id="KW-1185">Reference proteome</keyword>
<evidence type="ECO:0000313" key="3">
    <source>
        <dbReference type="Proteomes" id="UP000294398"/>
    </source>
</evidence>
<dbReference type="EMBL" id="LR027880">
    <property type="protein sequence ID" value="VCV21144.1"/>
    <property type="molecule type" value="Genomic_DNA"/>
</dbReference>
<protein>
    <submittedName>
        <fullName evidence="2">Deoxyribosyltansferase</fullName>
    </submittedName>
</protein>
<dbReference type="GeneID" id="61432290"/>
<sequence length="188" mass="20687">MKLAYICSPCRGDYEKNIIKAQEYCREAMNDGLLPLAPHVYFTQFVDDTNPEERKLGLRCGLQLLRHCQLIRVYGCKVSAGMYDEIQLAGVLDIEIQVFGPPEFIENVLEIYNHAAVTQRRPLRKHAVSAAAAYADQPAAAPLLAEAGKSLREVTAVHINIDPTEASELGEMIANSLKNGTSMLRGGA</sequence>
<dbReference type="InterPro" id="IPR056670">
    <property type="entry name" value="DUF7768"/>
</dbReference>
<proteinExistence type="predicted"/>
<dbReference type="RefSeq" id="WP_134523092.1">
    <property type="nucleotide sequence ID" value="NZ_LR027880.1"/>
</dbReference>
<gene>
    <name evidence="2" type="ORF">RIL182_01014</name>
</gene>
<organism evidence="2 3">
    <name type="scientific">Roseburia intestinalis L1-82</name>
    <dbReference type="NCBI Taxonomy" id="536231"/>
    <lineage>
        <taxon>Bacteria</taxon>
        <taxon>Bacillati</taxon>
        <taxon>Bacillota</taxon>
        <taxon>Clostridia</taxon>
        <taxon>Lachnospirales</taxon>
        <taxon>Lachnospiraceae</taxon>
        <taxon>Roseburia</taxon>
    </lineage>
</organism>
<evidence type="ECO:0000259" key="1">
    <source>
        <dbReference type="Pfam" id="PF24963"/>
    </source>
</evidence>
<dbReference type="AlphaFoldDB" id="A0AAQ2Z5V9"/>
<accession>A0AAQ2Z5V9</accession>
<name>A0AAQ2Z5V9_9FIRM</name>